<feature type="transmembrane region" description="Helical" evidence="1">
    <location>
        <begin position="46"/>
        <end position="67"/>
    </location>
</feature>
<dbReference type="EMBL" id="JBHSDS010000006">
    <property type="protein sequence ID" value="MFC4358685.1"/>
    <property type="molecule type" value="Genomic_DNA"/>
</dbReference>
<evidence type="ECO:0000313" key="2">
    <source>
        <dbReference type="EMBL" id="MFC4358685.1"/>
    </source>
</evidence>
<comment type="caution">
    <text evidence="2">The sequence shown here is derived from an EMBL/GenBank/DDBJ whole genome shotgun (WGS) entry which is preliminary data.</text>
</comment>
<keyword evidence="1" id="KW-1133">Transmembrane helix</keyword>
<accession>A0ABD5PCU1</accession>
<protein>
    <recommendedName>
        <fullName evidence="4">Major facilitator superfamily (MFS) profile domain-containing protein</fullName>
    </recommendedName>
</protein>
<organism evidence="2 3">
    <name type="scientific">Halobium salinum</name>
    <dbReference type="NCBI Taxonomy" id="1364940"/>
    <lineage>
        <taxon>Archaea</taxon>
        <taxon>Methanobacteriati</taxon>
        <taxon>Methanobacteriota</taxon>
        <taxon>Stenosarchaea group</taxon>
        <taxon>Halobacteria</taxon>
        <taxon>Halobacteriales</taxon>
        <taxon>Haloferacaceae</taxon>
        <taxon>Halobium</taxon>
    </lineage>
</organism>
<gene>
    <name evidence="2" type="ORF">ACFO0N_12110</name>
</gene>
<dbReference type="Proteomes" id="UP001595921">
    <property type="component" value="Unassembled WGS sequence"/>
</dbReference>
<name>A0ABD5PCU1_9EURY</name>
<proteinExistence type="predicted"/>
<dbReference type="AlphaFoldDB" id="A0ABD5PCU1"/>
<reference evidence="2 3" key="1">
    <citation type="journal article" date="2019" name="Int. J. Syst. Evol. Microbiol.">
        <title>The Global Catalogue of Microorganisms (GCM) 10K type strain sequencing project: providing services to taxonomists for standard genome sequencing and annotation.</title>
        <authorList>
            <consortium name="The Broad Institute Genomics Platform"/>
            <consortium name="The Broad Institute Genome Sequencing Center for Infectious Disease"/>
            <person name="Wu L."/>
            <person name="Ma J."/>
        </authorList>
    </citation>
    <scope>NUCLEOTIDE SEQUENCE [LARGE SCALE GENOMIC DNA]</scope>
    <source>
        <strain evidence="2 3">CGMCC 1.12553</strain>
    </source>
</reference>
<evidence type="ECO:0000256" key="1">
    <source>
        <dbReference type="SAM" id="Phobius"/>
    </source>
</evidence>
<evidence type="ECO:0000313" key="3">
    <source>
        <dbReference type="Proteomes" id="UP001595921"/>
    </source>
</evidence>
<keyword evidence="1" id="KW-0812">Transmembrane</keyword>
<sequence>MDEALDVVDAFADAGLDGIVVWLLRLVGLLAVVAGLGLWLFTEMGLLFLPALLVVAGLFLLVVPGLVVELAEVAG</sequence>
<keyword evidence="3" id="KW-1185">Reference proteome</keyword>
<dbReference type="RefSeq" id="WP_267623514.1">
    <property type="nucleotide sequence ID" value="NZ_JAODIW010000008.1"/>
</dbReference>
<keyword evidence="1" id="KW-0472">Membrane</keyword>
<evidence type="ECO:0008006" key="4">
    <source>
        <dbReference type="Google" id="ProtNLM"/>
    </source>
</evidence>
<feature type="transmembrane region" description="Helical" evidence="1">
    <location>
        <begin position="20"/>
        <end position="41"/>
    </location>
</feature>